<dbReference type="GO" id="GO:0003743">
    <property type="term" value="F:translation initiation factor activity"/>
    <property type="evidence" value="ECO:0007669"/>
    <property type="project" value="InterPro"/>
</dbReference>
<evidence type="ECO:0000256" key="2">
    <source>
        <dbReference type="ARBA" id="ARBA00012513"/>
    </source>
</evidence>
<dbReference type="Proteomes" id="UP000186817">
    <property type="component" value="Unassembled WGS sequence"/>
</dbReference>
<dbReference type="GO" id="GO:0004674">
    <property type="term" value="F:protein serine/threonine kinase activity"/>
    <property type="evidence" value="ECO:0007669"/>
    <property type="project" value="UniProtKB-KW"/>
</dbReference>
<dbReference type="InterPro" id="IPR036877">
    <property type="entry name" value="SUI1_dom_sf"/>
</dbReference>
<dbReference type="InterPro" id="IPR005874">
    <property type="entry name" value="SUI1_euk"/>
</dbReference>
<evidence type="ECO:0000256" key="10">
    <source>
        <dbReference type="SAM" id="Coils"/>
    </source>
</evidence>
<comment type="caution">
    <text evidence="14">The sequence shown here is derived from an EMBL/GenBank/DDBJ whole genome shotgun (WGS) entry which is preliminary data.</text>
</comment>
<keyword evidence="7" id="KW-0067">ATP-binding</keyword>
<organism evidence="14 15">
    <name type="scientific">Symbiodinium microadriaticum</name>
    <name type="common">Dinoflagellate</name>
    <name type="synonym">Zooxanthella microadriatica</name>
    <dbReference type="NCBI Taxonomy" id="2951"/>
    <lineage>
        <taxon>Eukaryota</taxon>
        <taxon>Sar</taxon>
        <taxon>Alveolata</taxon>
        <taxon>Dinophyceae</taxon>
        <taxon>Suessiales</taxon>
        <taxon>Symbiodiniaceae</taxon>
        <taxon>Symbiodinium</taxon>
    </lineage>
</organism>
<comment type="catalytic activity">
    <reaction evidence="8">
        <text>L-threonyl-[protein] + ATP = O-phospho-L-threonyl-[protein] + ADP + H(+)</text>
        <dbReference type="Rhea" id="RHEA:46608"/>
        <dbReference type="Rhea" id="RHEA-COMP:11060"/>
        <dbReference type="Rhea" id="RHEA-COMP:11605"/>
        <dbReference type="ChEBI" id="CHEBI:15378"/>
        <dbReference type="ChEBI" id="CHEBI:30013"/>
        <dbReference type="ChEBI" id="CHEBI:30616"/>
        <dbReference type="ChEBI" id="CHEBI:61977"/>
        <dbReference type="ChEBI" id="CHEBI:456216"/>
        <dbReference type="EC" id="2.7.11.1"/>
    </reaction>
</comment>
<keyword evidence="10" id="KW-0175">Coiled coil</keyword>
<dbReference type="SMART" id="SM00220">
    <property type="entry name" value="S_TKc"/>
    <property type="match status" value="1"/>
</dbReference>
<dbReference type="PROSITE" id="PS50296">
    <property type="entry name" value="SUI1"/>
    <property type="match status" value="1"/>
</dbReference>
<dbReference type="PROSITE" id="PS00108">
    <property type="entry name" value="PROTEIN_KINASE_ST"/>
    <property type="match status" value="1"/>
</dbReference>
<gene>
    <name evidence="14" type="primary">AKL1</name>
    <name evidence="14" type="ORF">AK812_SmicGene20565</name>
</gene>
<evidence type="ECO:0000256" key="8">
    <source>
        <dbReference type="ARBA" id="ARBA00047899"/>
    </source>
</evidence>
<evidence type="ECO:0000256" key="7">
    <source>
        <dbReference type="ARBA" id="ARBA00022840"/>
    </source>
</evidence>
<evidence type="ECO:0000256" key="6">
    <source>
        <dbReference type="ARBA" id="ARBA00022777"/>
    </source>
</evidence>
<keyword evidence="5" id="KW-0547">Nucleotide-binding</keyword>
<dbReference type="EMBL" id="LSRX01000445">
    <property type="protein sequence ID" value="OLP97132.1"/>
    <property type="molecule type" value="Genomic_DNA"/>
</dbReference>
<evidence type="ECO:0000259" key="12">
    <source>
        <dbReference type="PROSITE" id="PS50011"/>
    </source>
</evidence>
<keyword evidence="6 14" id="KW-0418">Kinase</keyword>
<feature type="region of interest" description="Disordered" evidence="11">
    <location>
        <begin position="208"/>
        <end position="227"/>
    </location>
</feature>
<feature type="domain" description="SUI1" evidence="13">
    <location>
        <begin position="854"/>
        <end position="966"/>
    </location>
</feature>
<keyword evidence="4" id="KW-0808">Transferase</keyword>
<dbReference type="OrthoDB" id="248923at2759"/>
<dbReference type="PANTHER" id="PTHR22967:SF57">
    <property type="entry name" value="AUXILIN, ISOFORM A-RELATED"/>
    <property type="match status" value="1"/>
</dbReference>
<reference evidence="14 15" key="1">
    <citation type="submission" date="2016-02" db="EMBL/GenBank/DDBJ databases">
        <title>Genome analysis of coral dinoflagellate symbionts highlights evolutionary adaptations to a symbiotic lifestyle.</title>
        <authorList>
            <person name="Aranda M."/>
            <person name="Li Y."/>
            <person name="Liew Y.J."/>
            <person name="Baumgarten S."/>
            <person name="Simakov O."/>
            <person name="Wilson M."/>
            <person name="Piel J."/>
            <person name="Ashoor H."/>
            <person name="Bougouffa S."/>
            <person name="Bajic V.B."/>
            <person name="Ryu T."/>
            <person name="Ravasi T."/>
            <person name="Bayer T."/>
            <person name="Micklem G."/>
            <person name="Kim H."/>
            <person name="Bhak J."/>
            <person name="Lajeunesse T.C."/>
            <person name="Voolstra C.R."/>
        </authorList>
    </citation>
    <scope>NUCLEOTIDE SEQUENCE [LARGE SCALE GENOMIC DNA]</scope>
    <source>
        <strain evidence="14 15">CCMP2467</strain>
    </source>
</reference>
<dbReference type="InterPro" id="IPR008271">
    <property type="entry name" value="Ser/Thr_kinase_AS"/>
</dbReference>
<dbReference type="InterPro" id="IPR011009">
    <property type="entry name" value="Kinase-like_dom_sf"/>
</dbReference>
<evidence type="ECO:0000256" key="11">
    <source>
        <dbReference type="SAM" id="MobiDB-lite"/>
    </source>
</evidence>
<evidence type="ECO:0000256" key="5">
    <source>
        <dbReference type="ARBA" id="ARBA00022741"/>
    </source>
</evidence>
<dbReference type="Pfam" id="PF01253">
    <property type="entry name" value="SUI1"/>
    <property type="match status" value="1"/>
</dbReference>
<dbReference type="SUPFAM" id="SSF56112">
    <property type="entry name" value="Protein kinase-like (PK-like)"/>
    <property type="match status" value="1"/>
</dbReference>
<feature type="coiled-coil region" evidence="10">
    <location>
        <begin position="683"/>
        <end position="718"/>
    </location>
</feature>
<protein>
    <recommendedName>
        <fullName evidence="2">non-specific serine/threonine protein kinase</fullName>
        <ecNumber evidence="2">2.7.11.1</ecNumber>
    </recommendedName>
</protein>
<dbReference type="InterPro" id="IPR001950">
    <property type="entry name" value="SUI1"/>
</dbReference>
<evidence type="ECO:0000256" key="4">
    <source>
        <dbReference type="ARBA" id="ARBA00022679"/>
    </source>
</evidence>
<comment type="similarity">
    <text evidence="1">Belongs to the SUI1 family.</text>
</comment>
<dbReference type="Pfam" id="PF00069">
    <property type="entry name" value="Pkinase"/>
    <property type="match status" value="1"/>
</dbReference>
<evidence type="ECO:0000313" key="14">
    <source>
        <dbReference type="EMBL" id="OLP97132.1"/>
    </source>
</evidence>
<dbReference type="PANTHER" id="PTHR22967">
    <property type="entry name" value="SERINE/THREONINE PROTEIN KINASE"/>
    <property type="match status" value="1"/>
</dbReference>
<dbReference type="Gene3D" id="1.10.510.10">
    <property type="entry name" value="Transferase(Phosphotransferase) domain 1"/>
    <property type="match status" value="1"/>
</dbReference>
<dbReference type="Gene3D" id="3.30.780.10">
    <property type="entry name" value="SUI1-like domain"/>
    <property type="match status" value="2"/>
</dbReference>
<dbReference type="AlphaFoldDB" id="A0A1Q9DPN4"/>
<evidence type="ECO:0000313" key="15">
    <source>
        <dbReference type="Proteomes" id="UP000186817"/>
    </source>
</evidence>
<feature type="domain" description="Protein kinase" evidence="12">
    <location>
        <begin position="299"/>
        <end position="596"/>
    </location>
</feature>
<proteinExistence type="inferred from homology"/>
<dbReference type="GO" id="GO:0005737">
    <property type="term" value="C:cytoplasm"/>
    <property type="evidence" value="ECO:0007669"/>
    <property type="project" value="TreeGrafter"/>
</dbReference>
<evidence type="ECO:0000256" key="3">
    <source>
        <dbReference type="ARBA" id="ARBA00022527"/>
    </source>
</evidence>
<accession>A0A1Q9DPN4</accession>
<dbReference type="PROSITE" id="PS50011">
    <property type="entry name" value="PROTEIN_KINASE_DOM"/>
    <property type="match status" value="1"/>
</dbReference>
<dbReference type="InterPro" id="IPR000719">
    <property type="entry name" value="Prot_kinase_dom"/>
</dbReference>
<evidence type="ECO:0000256" key="9">
    <source>
        <dbReference type="ARBA" id="ARBA00048679"/>
    </source>
</evidence>
<dbReference type="EC" id="2.7.11.1" evidence="2"/>
<evidence type="ECO:0000256" key="1">
    <source>
        <dbReference type="ARBA" id="ARBA00005422"/>
    </source>
</evidence>
<dbReference type="GO" id="GO:0005524">
    <property type="term" value="F:ATP binding"/>
    <property type="evidence" value="ECO:0007669"/>
    <property type="project" value="UniProtKB-KW"/>
</dbReference>
<sequence>MGRANTSRIPHTRFASMKPNVQRREQMVFEARQHGRCEGRGSGNIDVVEKGSHVLSGKELFLEGAERRRKCKREQGGHERVALLATFTLRHEVGDAFIVCPLNRRRRAIEQADEGEHGGGFRCVLEFGEHGLAAHEVECTNAINGKGQYRSRVGGWARASAPARVDKANWWGREVPDNESTDASGWFAQCNEASQAQAERPVLRRARTTGQVRPAHDKRLAQESASSGGELAKVRLEGWRRRGPGRQLQKVRKSCGCIRVEALDGRVQQQHENTVRRPAGTARGATQVTDIGDQVGHTSQMHAVLADGPRKQCFGANGGVTAHNVRLLSLADMNLDVPVADERRIEAVQFLRLLVRHRAPGQGRPGQEFLVRYFSHQELSGQGRGGAEVQLLMEWCDAGSLLDRILHGEPSGAACCPNMAEVETKSIVRQAAAGLSFLHGLGIVHYDLKPENILFHSSHLRLCDFGSASDRQWPEFSKETPRHVVREVDLFFTQRTTPMFRPPELADPDLVRFPITSKADLFMLGLSLFQMLFRVHAFPMEGKLANIHARYAYPASARSVYSKEQLATLEALLQRDPRERPTAQELSFMSCQYAYILTAATASSGEAMAFDASSPGQCMEFTRLCEKEDALQMRWVLMDLSPDEMGMAKRGEARKLTYHLLMKNADAASALQPSPASATLRAAAEAAMRREKLEAAVKQKADEERAELNRKIAAEAAQRRRLFSELRQIRPVPTPVQHPRAAVRMQFRTQSASKLGASPAFMPGQILLLALEGLVDKGLVSSSRAPNAEMQEDKMPARSNFGSLNVLLNQSPVCRLDARAQEQAMAPAAGLRAFWDWDDLPGVPGKDDAKGSKVHIRMQQRNGRKSWTTVAGFPDQASAFQNPALWLHLSDFSRRLWMFLVKTTVTSAQLPVACKVLQVDFEKILRALKKTFKTNGVLIKDPDHGSVMQLQGDIRKEVAEFLIEVTAIITKDQVEA</sequence>
<dbReference type="SUPFAM" id="SSF55159">
    <property type="entry name" value="eIF1-like"/>
    <property type="match status" value="1"/>
</dbReference>
<keyword evidence="15" id="KW-1185">Reference proteome</keyword>
<keyword evidence="3" id="KW-0723">Serine/threonine-protein kinase</keyword>
<dbReference type="CDD" id="cd11566">
    <property type="entry name" value="eIF1_SUI1"/>
    <property type="match status" value="1"/>
</dbReference>
<comment type="catalytic activity">
    <reaction evidence="9">
        <text>L-seryl-[protein] + ATP = O-phospho-L-seryl-[protein] + ADP + H(+)</text>
        <dbReference type="Rhea" id="RHEA:17989"/>
        <dbReference type="Rhea" id="RHEA-COMP:9863"/>
        <dbReference type="Rhea" id="RHEA-COMP:11604"/>
        <dbReference type="ChEBI" id="CHEBI:15378"/>
        <dbReference type="ChEBI" id="CHEBI:29999"/>
        <dbReference type="ChEBI" id="CHEBI:30616"/>
        <dbReference type="ChEBI" id="CHEBI:83421"/>
        <dbReference type="ChEBI" id="CHEBI:456216"/>
        <dbReference type="EC" id="2.7.11.1"/>
    </reaction>
</comment>
<name>A0A1Q9DPN4_SYMMI</name>
<evidence type="ECO:0000259" key="13">
    <source>
        <dbReference type="PROSITE" id="PS50296"/>
    </source>
</evidence>